<evidence type="ECO:0000256" key="5">
    <source>
        <dbReference type="ARBA" id="ARBA00022723"/>
    </source>
</evidence>
<evidence type="ECO:0000256" key="11">
    <source>
        <dbReference type="ARBA" id="ARBA00038905"/>
    </source>
</evidence>
<dbReference type="AlphaFoldDB" id="A0AA48I079"/>
<dbReference type="GO" id="GO:0044716">
    <property type="term" value="F:8-oxo-GDP phosphatase activity"/>
    <property type="evidence" value="ECO:0007669"/>
    <property type="project" value="TreeGrafter"/>
</dbReference>
<comment type="catalytic activity">
    <reaction evidence="10">
        <text>8-oxo-dGTP + H2O = 8-oxo-dGMP + diphosphate + H(+)</text>
        <dbReference type="Rhea" id="RHEA:31575"/>
        <dbReference type="ChEBI" id="CHEBI:15377"/>
        <dbReference type="ChEBI" id="CHEBI:15378"/>
        <dbReference type="ChEBI" id="CHEBI:33019"/>
        <dbReference type="ChEBI" id="CHEBI:63224"/>
        <dbReference type="ChEBI" id="CHEBI:77896"/>
        <dbReference type="EC" id="3.6.1.55"/>
    </reaction>
</comment>
<keyword evidence="8" id="KW-0460">Magnesium</keyword>
<keyword evidence="9" id="KW-0234">DNA repair</keyword>
<dbReference type="InterPro" id="IPR000086">
    <property type="entry name" value="NUDIX_hydrolase_dom"/>
</dbReference>
<reference evidence="13" key="1">
    <citation type="journal article" date="2023" name="ISME J.">
        <title>Emergence of putative energy parasites within Clostridia revealed by genome analysis of a novel endosymbiotic clade.</title>
        <authorList>
            <person name="Takahashi K."/>
            <person name="Kuwahara H."/>
            <person name="Horikawa Y."/>
            <person name="Izawa K."/>
            <person name="Kato D."/>
            <person name="Inagaki T."/>
            <person name="Yuki M."/>
            <person name="Ohkuma M."/>
            <person name="Hongoh Y."/>
        </authorList>
    </citation>
    <scope>NUCLEOTIDE SEQUENCE</scope>
    <source>
        <strain evidence="13">RsTa-C01</strain>
    </source>
</reference>
<protein>
    <recommendedName>
        <fullName evidence="11">8-oxo-dGTP diphosphatase</fullName>
        <ecNumber evidence="11">3.6.1.55</ecNumber>
    </recommendedName>
</protein>
<name>A0AA48I079_9FIRM</name>
<dbReference type="InterPro" id="IPR047127">
    <property type="entry name" value="MutT-like"/>
</dbReference>
<dbReference type="KEGG" id="ptrh:RsTaC01_0930"/>
<evidence type="ECO:0000259" key="12">
    <source>
        <dbReference type="PROSITE" id="PS51462"/>
    </source>
</evidence>
<dbReference type="Gene3D" id="3.90.79.10">
    <property type="entry name" value="Nucleoside Triphosphate Pyrophosphohydrolase"/>
    <property type="match status" value="1"/>
</dbReference>
<evidence type="ECO:0000256" key="10">
    <source>
        <dbReference type="ARBA" id="ARBA00035861"/>
    </source>
</evidence>
<evidence type="ECO:0000256" key="3">
    <source>
        <dbReference type="ARBA" id="ARBA00022457"/>
    </source>
</evidence>
<evidence type="ECO:0000313" key="13">
    <source>
        <dbReference type="EMBL" id="BED92991.1"/>
    </source>
</evidence>
<keyword evidence="6" id="KW-0227">DNA damage</keyword>
<evidence type="ECO:0000256" key="6">
    <source>
        <dbReference type="ARBA" id="ARBA00022763"/>
    </source>
</evidence>
<dbReference type="GO" id="GO:0035539">
    <property type="term" value="F:8-oxo-7,8-dihydrodeoxyguanosine triphosphate pyrophosphatase activity"/>
    <property type="evidence" value="ECO:0007669"/>
    <property type="project" value="UniProtKB-EC"/>
</dbReference>
<keyword evidence="4" id="KW-0235">DNA replication</keyword>
<comment type="similarity">
    <text evidence="2">Belongs to the Nudix hydrolase family.</text>
</comment>
<evidence type="ECO:0000256" key="8">
    <source>
        <dbReference type="ARBA" id="ARBA00022842"/>
    </source>
</evidence>
<keyword evidence="5" id="KW-0479">Metal-binding</keyword>
<accession>A0AA48I079</accession>
<dbReference type="EC" id="3.6.1.55" evidence="11"/>
<dbReference type="SUPFAM" id="SSF55811">
    <property type="entry name" value="Nudix"/>
    <property type="match status" value="1"/>
</dbReference>
<keyword evidence="3" id="KW-0515">Mutator protein</keyword>
<dbReference type="InterPro" id="IPR020084">
    <property type="entry name" value="NUDIX_hydrolase_CS"/>
</dbReference>
<evidence type="ECO:0000256" key="4">
    <source>
        <dbReference type="ARBA" id="ARBA00022705"/>
    </source>
</evidence>
<dbReference type="PROSITE" id="PS00893">
    <property type="entry name" value="NUDIX_BOX"/>
    <property type="match status" value="1"/>
</dbReference>
<evidence type="ECO:0000256" key="9">
    <source>
        <dbReference type="ARBA" id="ARBA00023204"/>
    </source>
</evidence>
<feature type="domain" description="Nudix hydrolase" evidence="12">
    <location>
        <begin position="4"/>
        <end position="136"/>
    </location>
</feature>
<dbReference type="PANTHER" id="PTHR47707">
    <property type="entry name" value="8-OXO-DGTP DIPHOSPHATASE"/>
    <property type="match status" value="1"/>
</dbReference>
<dbReference type="GO" id="GO:0006281">
    <property type="term" value="P:DNA repair"/>
    <property type="evidence" value="ECO:0007669"/>
    <property type="project" value="UniProtKB-KW"/>
</dbReference>
<evidence type="ECO:0000256" key="7">
    <source>
        <dbReference type="ARBA" id="ARBA00022801"/>
    </source>
</evidence>
<proteinExistence type="inferred from homology"/>
<dbReference type="GO" id="GO:0006260">
    <property type="term" value="P:DNA replication"/>
    <property type="evidence" value="ECO:0007669"/>
    <property type="project" value="UniProtKB-KW"/>
</dbReference>
<dbReference type="PROSITE" id="PS51462">
    <property type="entry name" value="NUDIX"/>
    <property type="match status" value="1"/>
</dbReference>
<keyword evidence="7" id="KW-0378">Hydrolase</keyword>
<dbReference type="GO" id="GO:0046872">
    <property type="term" value="F:metal ion binding"/>
    <property type="evidence" value="ECO:0007669"/>
    <property type="project" value="UniProtKB-KW"/>
</dbReference>
<dbReference type="EMBL" id="AP027925">
    <property type="protein sequence ID" value="BED92991.1"/>
    <property type="molecule type" value="Genomic_DNA"/>
</dbReference>
<evidence type="ECO:0000256" key="1">
    <source>
        <dbReference type="ARBA" id="ARBA00001946"/>
    </source>
</evidence>
<comment type="cofactor">
    <cofactor evidence="1">
        <name>Mg(2+)</name>
        <dbReference type="ChEBI" id="CHEBI:18420"/>
    </cofactor>
</comment>
<gene>
    <name evidence="13" type="ORF">RsTaC01_0930</name>
</gene>
<evidence type="ECO:0000256" key="2">
    <source>
        <dbReference type="ARBA" id="ARBA00005582"/>
    </source>
</evidence>
<dbReference type="GO" id="GO:0008413">
    <property type="term" value="F:8-oxo-7,8-dihydroguanosine triphosphate pyrophosphatase activity"/>
    <property type="evidence" value="ECO:0007669"/>
    <property type="project" value="TreeGrafter"/>
</dbReference>
<dbReference type="GO" id="GO:0044715">
    <property type="term" value="F:8-oxo-dGDP phosphatase activity"/>
    <property type="evidence" value="ECO:0007669"/>
    <property type="project" value="TreeGrafter"/>
</dbReference>
<dbReference type="InterPro" id="IPR015797">
    <property type="entry name" value="NUDIX_hydrolase-like_dom_sf"/>
</dbReference>
<dbReference type="PANTHER" id="PTHR47707:SF1">
    <property type="entry name" value="NUDIX HYDROLASE FAMILY PROTEIN"/>
    <property type="match status" value="1"/>
</dbReference>
<sequence length="146" mass="17177">MEKKFRSINAIFAILEQDNKILLQKRQNTGYMDGLWDVSVSGHVEKNEPISSTVTREIKEEIGIEVTKENIEFVSFEHNYLLGIAHCNFYFKILKFEGVPHICEVEKCSDLKWFNINKLPEDMIFNRKIVIQNYLKGINYNETNWA</sequence>
<organism evidence="13">
    <name type="scientific">Candidatus Paraimprobicoccus trichonymphae</name>
    <dbReference type="NCBI Taxonomy" id="3033793"/>
    <lineage>
        <taxon>Bacteria</taxon>
        <taxon>Bacillati</taxon>
        <taxon>Bacillota</taxon>
        <taxon>Clostridia</taxon>
        <taxon>Candidatus Paraimprobicoccus</taxon>
    </lineage>
</organism>
<dbReference type="Pfam" id="PF00293">
    <property type="entry name" value="NUDIX"/>
    <property type="match status" value="1"/>
</dbReference>
<dbReference type="Proteomes" id="UP001335720">
    <property type="component" value="Chromosome"/>
</dbReference>